<evidence type="ECO:0000313" key="2">
    <source>
        <dbReference type="EMBL" id="EDY21302.1"/>
    </source>
</evidence>
<dbReference type="Proteomes" id="UP000005824">
    <property type="component" value="Unassembled WGS sequence"/>
</dbReference>
<protein>
    <submittedName>
        <fullName evidence="2">Uncharacterized protein</fullName>
    </submittedName>
</protein>
<comment type="caution">
    <text evidence="2">The sequence shown here is derived from an EMBL/GenBank/DDBJ whole genome shotgun (WGS) entry which is preliminary data.</text>
</comment>
<proteinExistence type="predicted"/>
<sequence length="60" mass="6306">MNALSLVSFILIPAVLVVGCANEPSMPKKDDRLGVSSGVTLSSHDMSRVSPARPNTMPPN</sequence>
<dbReference type="AlphaFoldDB" id="B4CWY2"/>
<organism evidence="2 3">
    <name type="scientific">Chthoniobacter flavus Ellin428</name>
    <dbReference type="NCBI Taxonomy" id="497964"/>
    <lineage>
        <taxon>Bacteria</taxon>
        <taxon>Pseudomonadati</taxon>
        <taxon>Verrucomicrobiota</taxon>
        <taxon>Spartobacteria</taxon>
        <taxon>Chthoniobacterales</taxon>
        <taxon>Chthoniobacteraceae</taxon>
        <taxon>Chthoniobacter</taxon>
    </lineage>
</organism>
<keyword evidence="3" id="KW-1185">Reference proteome</keyword>
<reference evidence="2 3" key="1">
    <citation type="journal article" date="2011" name="J. Bacteriol.">
        <title>Genome sequence of Chthoniobacter flavus Ellin428, an aerobic heterotrophic soil bacterium.</title>
        <authorList>
            <person name="Kant R."/>
            <person name="van Passel M.W."/>
            <person name="Palva A."/>
            <person name="Lucas S."/>
            <person name="Lapidus A."/>
            <person name="Glavina Del Rio T."/>
            <person name="Dalin E."/>
            <person name="Tice H."/>
            <person name="Bruce D."/>
            <person name="Goodwin L."/>
            <person name="Pitluck S."/>
            <person name="Larimer F.W."/>
            <person name="Land M.L."/>
            <person name="Hauser L."/>
            <person name="Sangwan P."/>
            <person name="de Vos W.M."/>
            <person name="Janssen P.H."/>
            <person name="Smidt H."/>
        </authorList>
    </citation>
    <scope>NUCLEOTIDE SEQUENCE [LARGE SCALE GENOMIC DNA]</scope>
    <source>
        <strain evidence="2 3">Ellin428</strain>
    </source>
</reference>
<accession>B4CWY2</accession>
<gene>
    <name evidence="2" type="ORF">CfE428DRAFT_1595</name>
</gene>
<evidence type="ECO:0000256" key="1">
    <source>
        <dbReference type="SAM" id="MobiDB-lite"/>
    </source>
</evidence>
<evidence type="ECO:0000313" key="3">
    <source>
        <dbReference type="Proteomes" id="UP000005824"/>
    </source>
</evidence>
<feature type="region of interest" description="Disordered" evidence="1">
    <location>
        <begin position="26"/>
        <end position="60"/>
    </location>
</feature>
<dbReference type="InParanoid" id="B4CWY2"/>
<dbReference type="EMBL" id="ABVL01000003">
    <property type="protein sequence ID" value="EDY21302.1"/>
    <property type="molecule type" value="Genomic_DNA"/>
</dbReference>
<dbReference type="STRING" id="497964.CfE428DRAFT_1595"/>
<name>B4CWY2_9BACT</name>